<dbReference type="PANTHER" id="PTHR48209:SF3">
    <property type="entry name" value="SYNDECAN_NEUREXIN DOMAIN-CONTAINING PROTEIN"/>
    <property type="match status" value="1"/>
</dbReference>
<feature type="region of interest" description="Disordered" evidence="1">
    <location>
        <begin position="215"/>
        <end position="305"/>
    </location>
</feature>
<feature type="compositionally biased region" description="Low complexity" evidence="1">
    <location>
        <begin position="572"/>
        <end position="585"/>
    </location>
</feature>
<evidence type="ECO:0000256" key="1">
    <source>
        <dbReference type="SAM" id="MobiDB-lite"/>
    </source>
</evidence>
<name>A0A448XBW6_9PLAT</name>
<feature type="compositionally biased region" description="Low complexity" evidence="1">
    <location>
        <begin position="428"/>
        <end position="444"/>
    </location>
</feature>
<gene>
    <name evidence="2" type="ORF">PXEA_LOCUS26696</name>
</gene>
<dbReference type="EMBL" id="CAAALY010245445">
    <property type="protein sequence ID" value="VEL33256.1"/>
    <property type="molecule type" value="Genomic_DNA"/>
</dbReference>
<proteinExistence type="predicted"/>
<accession>A0A448XBW6</accession>
<sequence>MASYLGLERMDNEFAFSIALAGRGRRRNQALPDPMQELLISSSSPNTSALANSATAAAFTQASQYPPPSGVASTASTGQTTHVDTHTDINGPINHVLVGNSTVGTTSAGHHLLDQPIKLSPTNRHILAPDKPRLHPADYMLFEGSTRHDDLPPAAHPIVLHSAMPTSVGRLPGLFTSQAPASRFQLTPTSASTPVYNMSSLPPVAHRFPAGLGLSEGKRTSSESSSLVFEIRDDANLTAGEEEGEEEEEEGEDGDEEDEDDEEEEEEEDEEEGVEDHEDGDEVNMDEDDGDEEDEAEDVGADEMGGRKRRGISVLMDEQYASFYRAPLTPSLSELNGITTGALVEATRTAHSTMSGTASTLVTSAIVNITPNNASNFSVGSGNTQTFSSPSPPLSSFSPCTSGAAAQLQANTTSTPTSTPTPIPMLPSQATTTSRSSSGSAGSLMIASSAGSAGGIATATVKMPSSPEPHEGLGNRISPTRHSQGNDCYHGTDLVTASKLYEHDVVRSLHCLSQPFHSSGLHVSPVPTGGFDHFHELGMLPSRQQGYRHQDQCYQHKHQHLRQRHDPADNNSVVSASSSCSRSSSTGLGLDPDEQEPERQSSGSGLRLDKLSPSKLDETEKDCKTLKTKYH</sequence>
<evidence type="ECO:0000313" key="3">
    <source>
        <dbReference type="Proteomes" id="UP000784294"/>
    </source>
</evidence>
<comment type="caution">
    <text evidence="2">The sequence shown here is derived from an EMBL/GenBank/DDBJ whole genome shotgun (WGS) entry which is preliminary data.</text>
</comment>
<feature type="region of interest" description="Disordered" evidence="1">
    <location>
        <begin position="64"/>
        <end position="92"/>
    </location>
</feature>
<feature type="region of interest" description="Disordered" evidence="1">
    <location>
        <begin position="381"/>
        <end position="444"/>
    </location>
</feature>
<feature type="region of interest" description="Disordered" evidence="1">
    <location>
        <begin position="556"/>
        <end position="631"/>
    </location>
</feature>
<feature type="compositionally biased region" description="Basic and acidic residues" evidence="1">
    <location>
        <begin position="607"/>
        <end position="625"/>
    </location>
</feature>
<organism evidence="2 3">
    <name type="scientific">Protopolystoma xenopodis</name>
    <dbReference type="NCBI Taxonomy" id="117903"/>
    <lineage>
        <taxon>Eukaryota</taxon>
        <taxon>Metazoa</taxon>
        <taxon>Spiralia</taxon>
        <taxon>Lophotrochozoa</taxon>
        <taxon>Platyhelminthes</taxon>
        <taxon>Monogenea</taxon>
        <taxon>Polyopisthocotylea</taxon>
        <taxon>Polystomatidea</taxon>
        <taxon>Polystomatidae</taxon>
        <taxon>Protopolystoma</taxon>
    </lineage>
</organism>
<dbReference type="AlphaFoldDB" id="A0A448XBW6"/>
<keyword evidence="3" id="KW-1185">Reference proteome</keyword>
<dbReference type="PANTHER" id="PTHR48209">
    <property type="entry name" value="AGL056WP"/>
    <property type="match status" value="1"/>
</dbReference>
<reference evidence="2" key="1">
    <citation type="submission" date="2018-11" db="EMBL/GenBank/DDBJ databases">
        <authorList>
            <consortium name="Pathogen Informatics"/>
        </authorList>
    </citation>
    <scope>NUCLEOTIDE SEQUENCE</scope>
</reference>
<evidence type="ECO:0000313" key="2">
    <source>
        <dbReference type="EMBL" id="VEL33256.1"/>
    </source>
</evidence>
<dbReference type="Proteomes" id="UP000784294">
    <property type="component" value="Unassembled WGS sequence"/>
</dbReference>
<feature type="compositionally biased region" description="Acidic residues" evidence="1">
    <location>
        <begin position="240"/>
        <end position="301"/>
    </location>
</feature>
<feature type="compositionally biased region" description="Polar residues" evidence="1">
    <location>
        <begin position="71"/>
        <end position="82"/>
    </location>
</feature>
<protein>
    <submittedName>
        <fullName evidence="2">Uncharacterized protein</fullName>
    </submittedName>
</protein>
<feature type="region of interest" description="Disordered" evidence="1">
    <location>
        <begin position="464"/>
        <end position="485"/>
    </location>
</feature>